<proteinExistence type="inferred from homology"/>
<comment type="subunit">
    <text evidence="8">Homohexamer. Binds to nucleic acids. Binds single-stranded DNA and RNA with higher affinity than double-stranded DNA.</text>
</comment>
<evidence type="ECO:0000256" key="6">
    <source>
        <dbReference type="ARBA" id="ARBA00022807"/>
    </source>
</evidence>
<dbReference type="AlphaFoldDB" id="A0A4P9ZS91"/>
<feature type="active site" evidence="10">
    <location>
        <position position="378"/>
    </location>
</feature>
<dbReference type="Gene3D" id="3.90.70.10">
    <property type="entry name" value="Cysteine proteinases"/>
    <property type="match status" value="1"/>
</dbReference>
<dbReference type="PANTHER" id="PTHR10363">
    <property type="entry name" value="BLEOMYCIN HYDROLASE"/>
    <property type="match status" value="1"/>
</dbReference>
<keyword evidence="12" id="KW-1185">Reference proteome</keyword>
<dbReference type="GO" id="GO:0006508">
    <property type="term" value="P:proteolysis"/>
    <property type="evidence" value="ECO:0007669"/>
    <property type="project" value="UniProtKB-KW"/>
</dbReference>
<evidence type="ECO:0000256" key="8">
    <source>
        <dbReference type="ARBA" id="ARBA00026080"/>
    </source>
</evidence>
<dbReference type="Pfam" id="PF03051">
    <property type="entry name" value="Peptidase_C1_2"/>
    <property type="match status" value="1"/>
</dbReference>
<dbReference type="InterPro" id="IPR000169">
    <property type="entry name" value="Pept_cys_AS"/>
</dbReference>
<sequence>MGLHQAKLDNLTIEADPAVISLGDVEDFQNLFESDPRNRLASNTLVDNQLLASLVNRKAVLDLPHVFSEKLELEGKITNQKSSGRCWIFAGLNALRIPMLSEYKADDLELSQPYVFFYDKLEKCNWFLESMIELVDEPLDDRTVSFLLTDPAQDGGQWDMFVAIVEKYGVVPKKNFPESFHTSNTGQLNNLIKKKLRDYAHRIRQLHSDGVSGEEIRNHKSKMLEEIYKILAITIGEPPKAFDWQFQDKDGKLQTYNDLNPLEFYHKHIKVHLPDYVSIVNDPRNEYKKIYTVDYLGNVKGGRQVRHLNLGVDQLKALAAAALKEGKPVWFGCDVGQSHVRRSGVLDVEAIDYHSAFGFDLNLNKAQRLEYRESLMTHAMMFSGVHLDSDGKSVRWRVENSWGEDSGEKGFLCMSDRWFDEYLYQIVLNKKDLPKELVDLLDQEPVVLAPWDPMGALAQ</sequence>
<dbReference type="SUPFAM" id="SSF54001">
    <property type="entry name" value="Cysteine proteinases"/>
    <property type="match status" value="1"/>
</dbReference>
<reference evidence="12" key="1">
    <citation type="journal article" date="2018" name="Nat. Microbiol.">
        <title>Leveraging single-cell genomics to expand the fungal tree of life.</title>
        <authorList>
            <person name="Ahrendt S.R."/>
            <person name="Quandt C.A."/>
            <person name="Ciobanu D."/>
            <person name="Clum A."/>
            <person name="Salamov A."/>
            <person name="Andreopoulos B."/>
            <person name="Cheng J.F."/>
            <person name="Woyke T."/>
            <person name="Pelin A."/>
            <person name="Henrissat B."/>
            <person name="Reynolds N.K."/>
            <person name="Benny G.L."/>
            <person name="Smith M.E."/>
            <person name="James T.Y."/>
            <person name="Grigoriev I.V."/>
        </authorList>
    </citation>
    <scope>NUCLEOTIDE SEQUENCE [LARGE SCALE GENOMIC DNA]</scope>
    <source>
        <strain evidence="12">RSA 468</strain>
    </source>
</reference>
<evidence type="ECO:0000256" key="3">
    <source>
        <dbReference type="ARBA" id="ARBA00016900"/>
    </source>
</evidence>
<dbReference type="GO" id="GO:0009636">
    <property type="term" value="P:response to toxic substance"/>
    <property type="evidence" value="ECO:0007669"/>
    <property type="project" value="TreeGrafter"/>
</dbReference>
<dbReference type="GO" id="GO:0043418">
    <property type="term" value="P:homocysteine catabolic process"/>
    <property type="evidence" value="ECO:0007669"/>
    <property type="project" value="TreeGrafter"/>
</dbReference>
<keyword evidence="11" id="KW-0031">Aminopeptidase</keyword>
<keyword evidence="9" id="KW-0963">Cytoplasm</keyword>
<dbReference type="GO" id="GO:0005739">
    <property type="term" value="C:mitochondrion"/>
    <property type="evidence" value="ECO:0007669"/>
    <property type="project" value="UniProtKB-SubCell"/>
</dbReference>
<dbReference type="InterPro" id="IPR004134">
    <property type="entry name" value="Peptidase_C1B"/>
</dbReference>
<dbReference type="GO" id="GO:0004197">
    <property type="term" value="F:cysteine-type endopeptidase activity"/>
    <property type="evidence" value="ECO:0007669"/>
    <property type="project" value="UniProtKB-EC"/>
</dbReference>
<comment type="subcellular location">
    <subcellularLocation>
        <location evidence="9">Mitochondrion</location>
    </subcellularLocation>
    <subcellularLocation>
        <location evidence="9">Cytoplasm</location>
    </subcellularLocation>
</comment>
<evidence type="ECO:0000256" key="10">
    <source>
        <dbReference type="PIRSR" id="PIRSR005700-1"/>
    </source>
</evidence>
<dbReference type="PIRSF" id="PIRSF005700">
    <property type="entry name" value="PepC"/>
    <property type="match status" value="1"/>
</dbReference>
<dbReference type="STRING" id="215637.A0A4P9ZS91"/>
<dbReference type="PROSITE" id="PS00139">
    <property type="entry name" value="THIOL_PROTEASE_CYS"/>
    <property type="match status" value="1"/>
</dbReference>
<keyword evidence="4 9" id="KW-0645">Protease</keyword>
<protein>
    <recommendedName>
        <fullName evidence="3 9">Cysteine proteinase 1, mitochondrial</fullName>
        <ecNumber evidence="2 9">3.4.22.40</ecNumber>
    </recommendedName>
</protein>
<evidence type="ECO:0000256" key="1">
    <source>
        <dbReference type="ARBA" id="ARBA00000423"/>
    </source>
</evidence>
<accession>A0A4P9ZS91</accession>
<feature type="active site" evidence="10">
    <location>
        <position position="400"/>
    </location>
</feature>
<evidence type="ECO:0000256" key="5">
    <source>
        <dbReference type="ARBA" id="ARBA00022801"/>
    </source>
</evidence>
<feature type="active site" evidence="10">
    <location>
        <position position="86"/>
    </location>
</feature>
<keyword evidence="9" id="KW-0496">Mitochondrion</keyword>
<dbReference type="PANTHER" id="PTHR10363:SF2">
    <property type="entry name" value="BLEOMYCIN HYDROLASE"/>
    <property type="match status" value="1"/>
</dbReference>
<gene>
    <name evidence="11" type="ORF">BJ085DRAFT_28413</name>
</gene>
<evidence type="ECO:0000256" key="2">
    <source>
        <dbReference type="ARBA" id="ARBA00012465"/>
    </source>
</evidence>
<keyword evidence="5 9" id="KW-0378">Hydrolase</keyword>
<keyword evidence="6 9" id="KW-0788">Thiol protease</keyword>
<comment type="function">
    <text evidence="9">Has aminopeptidase activity, shortening substrate peptides sequentially by 1 amino acid. Has bleomycin hydrolase activity, which can protect the cell from the toxic effects of bleomycin. Has homocysteine-thiolactonase activity, protecting the cell against homocysteine toxicity.</text>
</comment>
<dbReference type="CDD" id="cd00585">
    <property type="entry name" value="Peptidase_C1B"/>
    <property type="match status" value="1"/>
</dbReference>
<evidence type="ECO:0000256" key="7">
    <source>
        <dbReference type="ARBA" id="ARBA00025347"/>
    </source>
</evidence>
<comment type="catalytic activity">
    <reaction evidence="1 9">
        <text>Inactivates bleomycin B2 (a cytotoxic glycometallopeptide) by hydrolysis of a carboxyamide bond of beta-aminoalanine, but also shows general aminopeptidase activity. The specificity varies somewhat with source, but amino acid arylamides of Met, Leu and Ala are preferred.</text>
        <dbReference type="EC" id="3.4.22.40"/>
    </reaction>
</comment>
<evidence type="ECO:0000313" key="11">
    <source>
        <dbReference type="EMBL" id="RKP36426.1"/>
    </source>
</evidence>
<comment type="similarity">
    <text evidence="9">Belongs to the peptidase C1 family.</text>
</comment>
<dbReference type="Proteomes" id="UP000268162">
    <property type="component" value="Unassembled WGS sequence"/>
</dbReference>
<dbReference type="EMBL" id="ML002656">
    <property type="protein sequence ID" value="RKP36426.1"/>
    <property type="molecule type" value="Genomic_DNA"/>
</dbReference>
<dbReference type="GO" id="GO:0070005">
    <property type="term" value="F:cysteine-type aminopeptidase activity"/>
    <property type="evidence" value="ECO:0007669"/>
    <property type="project" value="InterPro"/>
</dbReference>
<evidence type="ECO:0000256" key="4">
    <source>
        <dbReference type="ARBA" id="ARBA00022670"/>
    </source>
</evidence>
<evidence type="ECO:0000313" key="12">
    <source>
        <dbReference type="Proteomes" id="UP000268162"/>
    </source>
</evidence>
<name>A0A4P9ZS91_9FUNG</name>
<evidence type="ECO:0000256" key="9">
    <source>
        <dbReference type="PIRNR" id="PIRNR005700"/>
    </source>
</evidence>
<organism evidence="11 12">
    <name type="scientific">Dimargaris cristalligena</name>
    <dbReference type="NCBI Taxonomy" id="215637"/>
    <lineage>
        <taxon>Eukaryota</taxon>
        <taxon>Fungi</taxon>
        <taxon>Fungi incertae sedis</taxon>
        <taxon>Zoopagomycota</taxon>
        <taxon>Kickxellomycotina</taxon>
        <taxon>Dimargaritomycetes</taxon>
        <taxon>Dimargaritales</taxon>
        <taxon>Dimargaritaceae</taxon>
        <taxon>Dimargaris</taxon>
    </lineage>
</organism>
<dbReference type="InterPro" id="IPR038765">
    <property type="entry name" value="Papain-like_cys_pep_sf"/>
</dbReference>
<dbReference type="EC" id="3.4.22.40" evidence="2 9"/>
<comment type="function">
    <text evidence="7">The normal physiological role of the enzyme is unknown, but it is not essential for the viability of yeast cells. Has aminopeptidase activity, shortening substrate peptides sequentially by 1 amino acid. Has bleomycin hydrolase activity, which can protect the cell from the toxic effects of bleomycin. Has homocysteine-thiolactonase activity, protecting the cell against homocysteine toxicity. Acts as a repressor in the GAL4 regulatory system, but this does not require either the peptidase or nucleic acid-binding activities.</text>
</comment>